<feature type="transmembrane region" description="Helical" evidence="3">
    <location>
        <begin position="761"/>
        <end position="779"/>
    </location>
</feature>
<organism evidence="4 5">
    <name type="scientific">Holothuria leucospilota</name>
    <name type="common">Black long sea cucumber</name>
    <name type="synonym">Mertensiothuria leucospilota</name>
    <dbReference type="NCBI Taxonomy" id="206669"/>
    <lineage>
        <taxon>Eukaryota</taxon>
        <taxon>Metazoa</taxon>
        <taxon>Echinodermata</taxon>
        <taxon>Eleutherozoa</taxon>
        <taxon>Echinozoa</taxon>
        <taxon>Holothuroidea</taxon>
        <taxon>Aspidochirotacea</taxon>
        <taxon>Aspidochirotida</taxon>
        <taxon>Holothuriidae</taxon>
        <taxon>Holothuria</taxon>
    </lineage>
</organism>
<dbReference type="Pfam" id="PF00560">
    <property type="entry name" value="LRR_1"/>
    <property type="match status" value="1"/>
</dbReference>
<dbReference type="PROSITE" id="PS51450">
    <property type="entry name" value="LRR"/>
    <property type="match status" value="1"/>
</dbReference>
<dbReference type="PANTHER" id="PTHR45712:SF22">
    <property type="entry name" value="INSULIN-LIKE GROWTH FACTOR-BINDING PROTEIN COMPLEX ACID LABILE SUBUNIT"/>
    <property type="match status" value="1"/>
</dbReference>
<gene>
    <name evidence="4" type="ORF">HOLleu_19498</name>
</gene>
<dbReference type="Pfam" id="PF13855">
    <property type="entry name" value="LRR_8"/>
    <property type="match status" value="1"/>
</dbReference>
<dbReference type="InterPro" id="IPR003591">
    <property type="entry name" value="Leu-rich_rpt_typical-subtyp"/>
</dbReference>
<keyword evidence="2" id="KW-0677">Repeat</keyword>
<evidence type="ECO:0000256" key="1">
    <source>
        <dbReference type="ARBA" id="ARBA00022614"/>
    </source>
</evidence>
<feature type="transmembrane region" description="Helical" evidence="3">
    <location>
        <begin position="441"/>
        <end position="464"/>
    </location>
</feature>
<sequence>MIFYRDLEENKIRSFPLDIFQPLKNLGILQLTGNVIKLLPSGSFWGLSKLDTLLLNRNKIAEVHDGTFENNTVMSILDISCNSIERFFPETFRGLTNLIQLELSFNRILGVPDGLFYSLNNLRNLYLSRNNLSKIPKDIFNDVNLGEVLYLFQNNLTKIDGDPFGGSPVSEIHLYGNEIETISEKALLRLKNDSLLKCVSPSSLPSVILETYAVFIFREFATGGFNCFTSGECVPCEKGTFGDRKTAGCHTCPKGGFYQDEVGQRSSHPGGMSCKACNDGTYVKDGHGQSIQDCEVCPEGTNQTIAAGLRACFCKTGYSRTDRYGPCSICLEEDGLDCSHDFKLLRPGYFWSWDFPSANLSNYRKFVQNLQKEERNLSSYVKYIEQIPRVFPCQRSKSCPNNNDIIEGQCADGYKGWLCSNCQSEYYSVLNTCVPCPRKEILILEIGLFLSVCVFVCYLFSWQIRKDANRHSKQRSLVDIVISRVKILLGFYQVVGEIFSSLHEINWTGPLVLIGTFISSLELNILRIFVRPRCLSEKLVMNPQTEFIIGVSCPIVIIVLPFVLYQTRKLYLKCKSLIYHVPYFRAHLYNFKLRLYTCVIVLMFLTYPPICSVIFELYPKACKTFYLDKDGNHSVTRLRSDLDVDCEGLIVYHYFAYFFTGSYVIAFPTLLLFLLWKYCSGTDRTRVNVHSINSMESDSSTTEEQSLIENVTTYSSRSVPVWLNFLRENYKDQFWFWEIIELSRKVTQTLLITLFGWEDRLTVLLTTCISVLFLLLHARYRPMKSSYEQRLQMLSLTVIFINVVIASNEVPSTYDDAVTIILILLNILMLLIIAGMW</sequence>
<reference evidence="4" key="1">
    <citation type="submission" date="2021-10" db="EMBL/GenBank/DDBJ databases">
        <title>Tropical sea cucumber genome reveals ecological adaptation and Cuvierian tubules defense mechanism.</title>
        <authorList>
            <person name="Chen T."/>
        </authorList>
    </citation>
    <scope>NUCLEOTIDE SEQUENCE</scope>
    <source>
        <strain evidence="4">Nanhai2018</strain>
        <tissue evidence="4">Muscle</tissue>
    </source>
</reference>
<keyword evidence="3" id="KW-1133">Transmembrane helix</keyword>
<comment type="caution">
    <text evidence="4">The sequence shown here is derived from an EMBL/GenBank/DDBJ whole genome shotgun (WGS) entry which is preliminary data.</text>
</comment>
<dbReference type="Proteomes" id="UP001152320">
    <property type="component" value="Chromosome 9"/>
</dbReference>
<dbReference type="InterPro" id="IPR001611">
    <property type="entry name" value="Leu-rich_rpt"/>
</dbReference>
<evidence type="ECO:0000313" key="5">
    <source>
        <dbReference type="Proteomes" id="UP001152320"/>
    </source>
</evidence>
<evidence type="ECO:0000313" key="4">
    <source>
        <dbReference type="EMBL" id="KAJ8035733.1"/>
    </source>
</evidence>
<proteinExistence type="predicted"/>
<dbReference type="SMART" id="SM01411">
    <property type="entry name" value="Ephrin_rec_like"/>
    <property type="match status" value="1"/>
</dbReference>
<feature type="transmembrane region" description="Helical" evidence="3">
    <location>
        <begin position="547"/>
        <end position="565"/>
    </location>
</feature>
<accession>A0A9Q1BYH0</accession>
<name>A0A9Q1BYH0_HOLLE</name>
<keyword evidence="3" id="KW-0812">Transmembrane</keyword>
<protein>
    <submittedName>
        <fullName evidence="4">Leucine-rich repeat-containing protein 15</fullName>
    </submittedName>
</protein>
<evidence type="ECO:0000256" key="2">
    <source>
        <dbReference type="ARBA" id="ARBA00022737"/>
    </source>
</evidence>
<dbReference type="AlphaFoldDB" id="A0A9Q1BYH0"/>
<evidence type="ECO:0000256" key="3">
    <source>
        <dbReference type="SAM" id="Phobius"/>
    </source>
</evidence>
<dbReference type="SMART" id="SM00369">
    <property type="entry name" value="LRR_TYP"/>
    <property type="match status" value="4"/>
</dbReference>
<dbReference type="InterPro" id="IPR050333">
    <property type="entry name" value="SLRP"/>
</dbReference>
<dbReference type="Gene3D" id="3.80.10.10">
    <property type="entry name" value="Ribonuclease Inhibitor"/>
    <property type="match status" value="2"/>
</dbReference>
<keyword evidence="5" id="KW-1185">Reference proteome</keyword>
<dbReference type="SUPFAM" id="SSF52058">
    <property type="entry name" value="L domain-like"/>
    <property type="match status" value="1"/>
</dbReference>
<dbReference type="PANTHER" id="PTHR45712">
    <property type="entry name" value="AGAP008170-PA"/>
    <property type="match status" value="1"/>
</dbReference>
<dbReference type="InterPro" id="IPR032675">
    <property type="entry name" value="LRR_dom_sf"/>
</dbReference>
<feature type="transmembrane region" description="Helical" evidence="3">
    <location>
        <begin position="593"/>
        <end position="615"/>
    </location>
</feature>
<keyword evidence="3" id="KW-0472">Membrane</keyword>
<dbReference type="EMBL" id="JAIZAY010000009">
    <property type="protein sequence ID" value="KAJ8035733.1"/>
    <property type="molecule type" value="Genomic_DNA"/>
</dbReference>
<keyword evidence="1" id="KW-0433">Leucine-rich repeat</keyword>
<dbReference type="OrthoDB" id="27267at2759"/>
<feature type="transmembrane region" description="Helical" evidence="3">
    <location>
        <begin position="654"/>
        <end position="676"/>
    </location>
</feature>
<feature type="transmembrane region" description="Helical" evidence="3">
    <location>
        <begin position="476"/>
        <end position="495"/>
    </location>
</feature>
<feature type="transmembrane region" description="Helical" evidence="3">
    <location>
        <begin position="791"/>
        <end position="811"/>
    </location>
</feature>
<feature type="transmembrane region" description="Helical" evidence="3">
    <location>
        <begin position="817"/>
        <end position="836"/>
    </location>
</feature>